<dbReference type="PANTHER" id="PTHR46481">
    <property type="entry name" value="ZINC FINGER BED DOMAIN-CONTAINING PROTEIN 4"/>
    <property type="match status" value="1"/>
</dbReference>
<dbReference type="GO" id="GO:0008270">
    <property type="term" value="F:zinc ion binding"/>
    <property type="evidence" value="ECO:0007669"/>
    <property type="project" value="UniProtKB-KW"/>
</dbReference>
<evidence type="ECO:0000256" key="4">
    <source>
        <dbReference type="ARBA" id="ARBA00022833"/>
    </source>
</evidence>
<keyword evidence="3" id="KW-0863">Zinc-finger</keyword>
<dbReference type="InterPro" id="IPR052035">
    <property type="entry name" value="ZnF_BED_domain_contain"/>
</dbReference>
<name>A0A0K6FZC5_9AGAM</name>
<evidence type="ECO:0000313" key="6">
    <source>
        <dbReference type="EMBL" id="CUA71630.1"/>
    </source>
</evidence>
<keyword evidence="5" id="KW-0539">Nucleus</keyword>
<keyword evidence="7" id="KW-1185">Reference proteome</keyword>
<evidence type="ECO:0000256" key="5">
    <source>
        <dbReference type="ARBA" id="ARBA00023242"/>
    </source>
</evidence>
<dbReference type="Proteomes" id="UP000044841">
    <property type="component" value="Unassembled WGS sequence"/>
</dbReference>
<evidence type="ECO:0000313" key="7">
    <source>
        <dbReference type="Proteomes" id="UP000044841"/>
    </source>
</evidence>
<protein>
    <submittedName>
        <fullName evidence="6">Dual oxidase [Drosophila melanogaster]</fullName>
    </submittedName>
</protein>
<dbReference type="GO" id="GO:0005634">
    <property type="term" value="C:nucleus"/>
    <property type="evidence" value="ECO:0007669"/>
    <property type="project" value="UniProtKB-SubCell"/>
</dbReference>
<keyword evidence="4" id="KW-0862">Zinc</keyword>
<evidence type="ECO:0000256" key="3">
    <source>
        <dbReference type="ARBA" id="ARBA00022771"/>
    </source>
</evidence>
<organism evidence="6 7">
    <name type="scientific">Rhizoctonia solani</name>
    <dbReference type="NCBI Taxonomy" id="456999"/>
    <lineage>
        <taxon>Eukaryota</taxon>
        <taxon>Fungi</taxon>
        <taxon>Dikarya</taxon>
        <taxon>Basidiomycota</taxon>
        <taxon>Agaricomycotina</taxon>
        <taxon>Agaricomycetes</taxon>
        <taxon>Cantharellales</taxon>
        <taxon>Ceratobasidiaceae</taxon>
        <taxon>Rhizoctonia</taxon>
    </lineage>
</organism>
<reference evidence="6 7" key="1">
    <citation type="submission" date="2015-07" db="EMBL/GenBank/DDBJ databases">
        <authorList>
            <person name="Noorani M."/>
        </authorList>
    </citation>
    <scope>NUCLEOTIDE SEQUENCE [LARGE SCALE GENOMIC DNA]</scope>
    <source>
        <strain evidence="6">BBA 69670</strain>
    </source>
</reference>
<sequence>MTTFQSTSSSFTENPPAKRCHVEKSESHSEDLAIESLTLSTIPPPLPIDPVDPSLSHRYSLEGRATTLNATETRYFHNKALVYHFVDISRWVEDEVGRLVTCILQCGICGKGHWNWTKSNGGSTTNMNRHMANKHPAIWNAAQQAEGKLGSLLDTTNATVTTSSFNIDEFYKRVTQWIVTRDQAFTQVENKQFQNMIFYLQPALEDHFVKANGIRNRVFNHASAICQQTKEYLNDMSGLLAIACDGWTSPNKIAFLAITASWITKGWSLKETLLDFVELKGAHSGENMAHAVTNTVAELGISDKILALVSDNATNNDTLIRHLSSNLQGTFPHSHWNGSEAHIQCLAHIIHLAVMSLLRGVKAVPASTNVRDFNHNDHTLMIEEAELIISDDNLEALKSNEHELADPLVDLRSGIEKIRKIARIVRSSPQQMEFFKTIAGRIEEDNERHAKSKGEPYTKRLIKNLILDIVTRWCSTFYMLERALEFSEAINALTSHSEIKIYRPYALTKSDWDAIRMVCKWLKFFRSALVHISGEKYPTLSFTIHIYLVLIPFVFDLEADPVVQQNPAILKGMQACGAKLQEFFDKSTRDSKYYYFAMVLDPRYKDTLFKLKSNVLQRLLPNSWLSKCSKLFVTTLQTFYNGAVNSSVQPYSGKTEVDEFAHAMHASMPQWLH</sequence>
<dbReference type="InterPro" id="IPR012337">
    <property type="entry name" value="RNaseH-like_sf"/>
</dbReference>
<evidence type="ECO:0000256" key="2">
    <source>
        <dbReference type="ARBA" id="ARBA00022723"/>
    </source>
</evidence>
<dbReference type="PANTHER" id="PTHR46481:SF10">
    <property type="entry name" value="ZINC FINGER BED DOMAIN-CONTAINING PROTEIN 39"/>
    <property type="match status" value="1"/>
</dbReference>
<dbReference type="AlphaFoldDB" id="A0A0K6FZC5"/>
<dbReference type="EMBL" id="CYGV01001253">
    <property type="protein sequence ID" value="CUA71630.1"/>
    <property type="molecule type" value="Genomic_DNA"/>
</dbReference>
<accession>A0A0K6FZC5</accession>
<proteinExistence type="predicted"/>
<keyword evidence="2" id="KW-0479">Metal-binding</keyword>
<gene>
    <name evidence="6" type="ORF">RSOLAG22IIIB_09731</name>
</gene>
<comment type="subcellular location">
    <subcellularLocation>
        <location evidence="1">Nucleus</location>
    </subcellularLocation>
</comment>
<dbReference type="SUPFAM" id="SSF53098">
    <property type="entry name" value="Ribonuclease H-like"/>
    <property type="match status" value="1"/>
</dbReference>
<evidence type="ECO:0000256" key="1">
    <source>
        <dbReference type="ARBA" id="ARBA00004123"/>
    </source>
</evidence>